<comment type="caution">
    <text evidence="2">The sequence shown here is derived from an EMBL/GenBank/DDBJ whole genome shotgun (WGS) entry which is preliminary data.</text>
</comment>
<dbReference type="Pfam" id="PF00561">
    <property type="entry name" value="Abhydrolase_1"/>
    <property type="match status" value="1"/>
</dbReference>
<dbReference type="PANTHER" id="PTHR43194">
    <property type="entry name" value="HYDROLASE ALPHA/BETA FOLD FAMILY"/>
    <property type="match status" value="1"/>
</dbReference>
<gene>
    <name evidence="2" type="ORF">MICAC_5970027</name>
</gene>
<dbReference type="HOGENOM" id="CLU_085340_0_0_3"/>
<name>I4GA21_MICAE</name>
<dbReference type="PRINTS" id="PR00412">
    <property type="entry name" value="EPOXHYDRLASE"/>
</dbReference>
<evidence type="ECO:0000259" key="1">
    <source>
        <dbReference type="Pfam" id="PF00561"/>
    </source>
</evidence>
<dbReference type="SUPFAM" id="SSF53474">
    <property type="entry name" value="alpha/beta-Hydrolases"/>
    <property type="match status" value="1"/>
</dbReference>
<dbReference type="InterPro" id="IPR029058">
    <property type="entry name" value="AB_hydrolase_fold"/>
</dbReference>
<feature type="domain" description="AB hydrolase-1" evidence="1">
    <location>
        <begin position="44"/>
        <end position="266"/>
    </location>
</feature>
<reference evidence="2 3" key="1">
    <citation type="submission" date="2012-04" db="EMBL/GenBank/DDBJ databases">
        <authorList>
            <person name="Genoscope - CEA"/>
        </authorList>
    </citation>
    <scope>NUCLEOTIDE SEQUENCE [LARGE SCALE GENOMIC DNA]</scope>
    <source>
        <strain evidence="2 3">9443</strain>
    </source>
</reference>
<keyword evidence="2" id="KW-0378">Hydrolase</keyword>
<accession>I4GA21</accession>
<dbReference type="InterPro" id="IPR000639">
    <property type="entry name" value="Epox_hydrolase-like"/>
</dbReference>
<dbReference type="Proteomes" id="UP000003480">
    <property type="component" value="Unassembled WGS sequence"/>
</dbReference>
<dbReference type="InterPro" id="IPR000073">
    <property type="entry name" value="AB_hydrolase_1"/>
</dbReference>
<evidence type="ECO:0000313" key="2">
    <source>
        <dbReference type="EMBL" id="CCI04782.1"/>
    </source>
</evidence>
<dbReference type="AlphaFoldDB" id="I4GA21"/>
<evidence type="ECO:0000313" key="3">
    <source>
        <dbReference type="Proteomes" id="UP000003480"/>
    </source>
</evidence>
<dbReference type="Gene3D" id="3.40.50.1820">
    <property type="entry name" value="alpha/beta hydrolase"/>
    <property type="match status" value="1"/>
</dbReference>
<dbReference type="InterPro" id="IPR050228">
    <property type="entry name" value="Carboxylesterase_BioH"/>
</dbReference>
<protein>
    <submittedName>
        <fullName evidence="2">Alpha/beta hydrolase fold protein</fullName>
    </submittedName>
</protein>
<sequence>MYSGVEKVETEGMVAREQDLLTGKWVDLRTNVRFKVCHQAGKTPAIVFLHGGLGNRFNWRYQYEFFAHRGREVLVYDLAGHGDSTPYTRYSLGRHCRDLTRLLEIYGLQEPILCCHSYGVPLGLEWAIQNQVKGMILIAGGTHDLDPWWEVPMMKTMKWLGRHLFHFPLVQNISNYLSTSHNHELINRFLQESPVPKEIHAYEALEIFWGYNFFERHQSREVFQNPVLVITGGEDPTFNKNMGDNLTDYFPQGNHFHLERAGHLLIAEYADIVNQVIANWCQSL</sequence>
<organism evidence="2 3">
    <name type="scientific">Microcystis aeruginosa PCC 9443</name>
    <dbReference type="NCBI Taxonomy" id="1160281"/>
    <lineage>
        <taxon>Bacteria</taxon>
        <taxon>Bacillati</taxon>
        <taxon>Cyanobacteriota</taxon>
        <taxon>Cyanophyceae</taxon>
        <taxon>Oscillatoriophycideae</taxon>
        <taxon>Chroococcales</taxon>
        <taxon>Microcystaceae</taxon>
        <taxon>Microcystis</taxon>
    </lineage>
</organism>
<dbReference type="PANTHER" id="PTHR43194:SF2">
    <property type="entry name" value="PEROXISOMAL MEMBRANE PROTEIN LPX1"/>
    <property type="match status" value="1"/>
</dbReference>
<dbReference type="GO" id="GO:0016787">
    <property type="term" value="F:hydrolase activity"/>
    <property type="evidence" value="ECO:0007669"/>
    <property type="project" value="UniProtKB-KW"/>
</dbReference>
<proteinExistence type="predicted"/>
<dbReference type="EMBL" id="CAIJ01000553">
    <property type="protein sequence ID" value="CCI04782.1"/>
    <property type="molecule type" value="Genomic_DNA"/>
</dbReference>
<dbReference type="RefSeq" id="WP_002771796.1">
    <property type="nucleotide sequence ID" value="NZ_HE973013.1"/>
</dbReference>